<accession>A0A5N6U9G2</accession>
<dbReference type="EMBL" id="ML742023">
    <property type="protein sequence ID" value="KAE8155265.1"/>
    <property type="molecule type" value="Genomic_DNA"/>
</dbReference>
<dbReference type="Proteomes" id="UP000325780">
    <property type="component" value="Unassembled WGS sequence"/>
</dbReference>
<protein>
    <submittedName>
        <fullName evidence="2">Uncharacterized protein</fullName>
    </submittedName>
</protein>
<dbReference type="OrthoDB" id="4505326at2759"/>
<proteinExistence type="predicted"/>
<evidence type="ECO:0000256" key="1">
    <source>
        <dbReference type="SAM" id="MobiDB-lite"/>
    </source>
</evidence>
<dbReference type="AlphaFoldDB" id="A0A5N6U9G2"/>
<sequence>MSGSVETFAKPSNFFMRHASRTNTRIPPIAHRSSSPLPCRMAVLSRDKLHKETSAKNPDLRRCLGHQRLLRHSIEVAQEDMRKTMASFKLEDSDDEDDIPGRDFNSPSPMIREQITKAVKAMVKRRAATPAHKSDFLSEQPQLVRVSSKNDSSPNVTSKFDRYYNHPPVATRRRKNTTKSSISRRLWPSSGPSVAAMAS</sequence>
<evidence type="ECO:0000313" key="3">
    <source>
        <dbReference type="Proteomes" id="UP000325780"/>
    </source>
</evidence>
<organism evidence="2 3">
    <name type="scientific">Aspergillus avenaceus</name>
    <dbReference type="NCBI Taxonomy" id="36643"/>
    <lineage>
        <taxon>Eukaryota</taxon>
        <taxon>Fungi</taxon>
        <taxon>Dikarya</taxon>
        <taxon>Ascomycota</taxon>
        <taxon>Pezizomycotina</taxon>
        <taxon>Eurotiomycetes</taxon>
        <taxon>Eurotiomycetidae</taxon>
        <taxon>Eurotiales</taxon>
        <taxon>Aspergillaceae</taxon>
        <taxon>Aspergillus</taxon>
        <taxon>Aspergillus subgen. Circumdati</taxon>
    </lineage>
</organism>
<keyword evidence="3" id="KW-1185">Reference proteome</keyword>
<name>A0A5N6U9G2_ASPAV</name>
<evidence type="ECO:0000313" key="2">
    <source>
        <dbReference type="EMBL" id="KAE8155265.1"/>
    </source>
</evidence>
<gene>
    <name evidence="2" type="ORF">BDV25DRAFT_167714</name>
</gene>
<feature type="compositionally biased region" description="Polar residues" evidence="1">
    <location>
        <begin position="137"/>
        <end position="158"/>
    </location>
</feature>
<feature type="region of interest" description="Disordered" evidence="1">
    <location>
        <begin position="129"/>
        <end position="199"/>
    </location>
</feature>
<reference evidence="2 3" key="1">
    <citation type="submission" date="2019-04" db="EMBL/GenBank/DDBJ databases">
        <title>Friends and foes A comparative genomics study of 23 Aspergillus species from section Flavi.</title>
        <authorList>
            <consortium name="DOE Joint Genome Institute"/>
            <person name="Kjaerbolling I."/>
            <person name="Vesth T."/>
            <person name="Frisvad J.C."/>
            <person name="Nybo J.L."/>
            <person name="Theobald S."/>
            <person name="Kildgaard S."/>
            <person name="Isbrandt T."/>
            <person name="Kuo A."/>
            <person name="Sato A."/>
            <person name="Lyhne E.K."/>
            <person name="Kogle M.E."/>
            <person name="Wiebenga A."/>
            <person name="Kun R.S."/>
            <person name="Lubbers R.J."/>
            <person name="Makela M.R."/>
            <person name="Barry K."/>
            <person name="Chovatia M."/>
            <person name="Clum A."/>
            <person name="Daum C."/>
            <person name="Haridas S."/>
            <person name="He G."/>
            <person name="LaButti K."/>
            <person name="Lipzen A."/>
            <person name="Mondo S."/>
            <person name="Riley R."/>
            <person name="Salamov A."/>
            <person name="Simmons B.A."/>
            <person name="Magnuson J.K."/>
            <person name="Henrissat B."/>
            <person name="Mortensen U.H."/>
            <person name="Larsen T.O."/>
            <person name="Devries R.P."/>
            <person name="Grigoriev I.V."/>
            <person name="Machida M."/>
            <person name="Baker S.E."/>
            <person name="Andersen M.R."/>
        </authorList>
    </citation>
    <scope>NUCLEOTIDE SEQUENCE [LARGE SCALE GENOMIC DNA]</scope>
    <source>
        <strain evidence="2 3">IBT 18842</strain>
    </source>
</reference>